<gene>
    <name evidence="2" type="ORF">CTM72_04300</name>
</gene>
<evidence type="ECO:0000313" key="2">
    <source>
        <dbReference type="EMBL" id="ATV59041.1"/>
    </source>
</evidence>
<dbReference type="AlphaFoldDB" id="A0A2D3PPF1"/>
<proteinExistence type="predicted"/>
<evidence type="ECO:0000313" key="3">
    <source>
        <dbReference type="Proteomes" id="UP000230056"/>
    </source>
</evidence>
<reference evidence="2 3" key="1">
    <citation type="submission" date="2017-11" db="EMBL/GenBank/DDBJ databases">
        <title>Genome sequencing of Fusobacterium periodonticum KCOM 1261.</title>
        <authorList>
            <person name="Kook J.-K."/>
            <person name="Park S.-N."/>
            <person name="Lim Y.K."/>
        </authorList>
    </citation>
    <scope>NUCLEOTIDE SEQUENCE [LARGE SCALE GENOMIC DNA]</scope>
    <source>
        <strain evidence="2 3">KCOM 1261</strain>
    </source>
</reference>
<feature type="domain" description="DUF4234" evidence="1">
    <location>
        <begin position="4"/>
        <end position="40"/>
    </location>
</feature>
<dbReference type="Pfam" id="PF14018">
    <property type="entry name" value="DUF4234"/>
    <property type="match status" value="2"/>
</dbReference>
<dbReference type="InterPro" id="IPR025328">
    <property type="entry name" value="DUF4234"/>
</dbReference>
<sequence length="110" mass="12367">MKQRSVFLGVILSFLTCGIYATVWIWILNNELRVANGKNKNSAINFILSIVTCGIFYLVWNYKLGEEVEDFGGKDDGVLYLFLAFFSFGIISIALAQSQVNEICERKGIS</sequence>
<organism evidence="2 3">
    <name type="scientific">Fusobacterium pseudoperiodonticum</name>
    <dbReference type="NCBI Taxonomy" id="2663009"/>
    <lineage>
        <taxon>Bacteria</taxon>
        <taxon>Fusobacteriati</taxon>
        <taxon>Fusobacteriota</taxon>
        <taxon>Fusobacteriia</taxon>
        <taxon>Fusobacteriales</taxon>
        <taxon>Fusobacteriaceae</taxon>
        <taxon>Fusobacterium</taxon>
    </lineage>
</organism>
<dbReference type="Proteomes" id="UP000230056">
    <property type="component" value="Chromosome"/>
</dbReference>
<accession>A0A2D3PPF1</accession>
<protein>
    <recommendedName>
        <fullName evidence="1">DUF4234 domain-containing protein</fullName>
    </recommendedName>
</protein>
<feature type="domain" description="DUF4234" evidence="1">
    <location>
        <begin position="43"/>
        <end position="104"/>
    </location>
</feature>
<name>A0A2D3PPF1_9FUSO</name>
<dbReference type="EMBL" id="CP024699">
    <property type="protein sequence ID" value="ATV59041.1"/>
    <property type="molecule type" value="Genomic_DNA"/>
</dbReference>
<evidence type="ECO:0000259" key="1">
    <source>
        <dbReference type="Pfam" id="PF14018"/>
    </source>
</evidence>
<dbReference type="RefSeq" id="WP_099993434.1">
    <property type="nucleotide sequence ID" value="NZ_CAUTOP010000042.1"/>
</dbReference>